<dbReference type="InterPro" id="IPR052358">
    <property type="entry name" value="Aro_Compnd_Degr_Hydrolases"/>
</dbReference>
<dbReference type="PANTHER" id="PTHR35563:SF2">
    <property type="entry name" value="BARREL METAL-DEPENDENT HYDROLASE, PUTATIVE (AFU_ORTHOLOGUE AFUA_1G16240)-RELATED"/>
    <property type="match status" value="1"/>
</dbReference>
<dbReference type="PANTHER" id="PTHR35563">
    <property type="entry name" value="BARREL METAL-DEPENDENT HYDROLASE, PUTATIVE (AFU_ORTHOLOGUE AFUA_1G16240)-RELATED"/>
    <property type="match status" value="1"/>
</dbReference>
<organism evidence="2 3">
    <name type="scientific">Ferrovibrio xuzhouensis</name>
    <dbReference type="NCBI Taxonomy" id="1576914"/>
    <lineage>
        <taxon>Bacteria</taxon>
        <taxon>Pseudomonadati</taxon>
        <taxon>Pseudomonadota</taxon>
        <taxon>Alphaproteobacteria</taxon>
        <taxon>Rhodospirillales</taxon>
        <taxon>Rhodospirillaceae</taxon>
        <taxon>Ferrovibrio</taxon>
    </lineage>
</organism>
<protein>
    <submittedName>
        <fullName evidence="2">Amidohydrolase family protein</fullName>
    </submittedName>
</protein>
<feature type="domain" description="Amidohydrolase-related" evidence="1">
    <location>
        <begin position="21"/>
        <end position="282"/>
    </location>
</feature>
<evidence type="ECO:0000313" key="3">
    <source>
        <dbReference type="Proteomes" id="UP001595711"/>
    </source>
</evidence>
<sequence length="284" mass="31183">MSYTRILTGTRPKLQMPAGACDTHIHFYNGRYPTLPGTPTPPDASVADYRQVMDWLGIQRVVVVQPNAYGDDNQLTMDAVAELGDAARGVVVVKPGVSDAELDRLTKAGARGLRVMALLGGTLGLDVLEEMAARVHAFSWHVLVQLDGRDLPQHEATIRRLPCKVVIDHIGKFLEPVPVDHPSFQCLLRLVDSGRVWVKLAAAYETSKTGGPAYEDVSVLARALVKAAPERMIWASNFPHAQAHKFGYPNEAALLDLMLDWAPNAADRQKIFVDNPAELYGFRP</sequence>
<dbReference type="SUPFAM" id="SSF51556">
    <property type="entry name" value="Metallo-dependent hydrolases"/>
    <property type="match status" value="1"/>
</dbReference>
<dbReference type="EMBL" id="JBHRYJ010000002">
    <property type="protein sequence ID" value="MFC3676560.1"/>
    <property type="molecule type" value="Genomic_DNA"/>
</dbReference>
<dbReference type="Proteomes" id="UP001595711">
    <property type="component" value="Unassembled WGS sequence"/>
</dbReference>
<evidence type="ECO:0000313" key="2">
    <source>
        <dbReference type="EMBL" id="MFC3676560.1"/>
    </source>
</evidence>
<dbReference type="InterPro" id="IPR006680">
    <property type="entry name" value="Amidohydro-rel"/>
</dbReference>
<proteinExistence type="predicted"/>
<name>A0ABV7VGF2_9PROT</name>
<dbReference type="Pfam" id="PF04909">
    <property type="entry name" value="Amidohydro_2"/>
    <property type="match status" value="1"/>
</dbReference>
<evidence type="ECO:0000259" key="1">
    <source>
        <dbReference type="Pfam" id="PF04909"/>
    </source>
</evidence>
<comment type="caution">
    <text evidence="2">The sequence shown here is derived from an EMBL/GenBank/DDBJ whole genome shotgun (WGS) entry which is preliminary data.</text>
</comment>
<keyword evidence="3" id="KW-1185">Reference proteome</keyword>
<dbReference type="RefSeq" id="WP_379727415.1">
    <property type="nucleotide sequence ID" value="NZ_JBHRYJ010000002.1"/>
</dbReference>
<gene>
    <name evidence="2" type="ORF">ACFOOQ_13465</name>
</gene>
<reference evidence="3" key="1">
    <citation type="journal article" date="2019" name="Int. J. Syst. Evol. Microbiol.">
        <title>The Global Catalogue of Microorganisms (GCM) 10K type strain sequencing project: providing services to taxonomists for standard genome sequencing and annotation.</title>
        <authorList>
            <consortium name="The Broad Institute Genomics Platform"/>
            <consortium name="The Broad Institute Genome Sequencing Center for Infectious Disease"/>
            <person name="Wu L."/>
            <person name="Ma J."/>
        </authorList>
    </citation>
    <scope>NUCLEOTIDE SEQUENCE [LARGE SCALE GENOMIC DNA]</scope>
    <source>
        <strain evidence="3">KCTC 42182</strain>
    </source>
</reference>
<dbReference type="Gene3D" id="3.20.20.140">
    <property type="entry name" value="Metal-dependent hydrolases"/>
    <property type="match status" value="1"/>
</dbReference>
<accession>A0ABV7VGF2</accession>
<dbReference type="InterPro" id="IPR032466">
    <property type="entry name" value="Metal_Hydrolase"/>
</dbReference>